<organism evidence="2">
    <name type="scientific">Methanofollis liminatans</name>
    <dbReference type="NCBI Taxonomy" id="2201"/>
    <lineage>
        <taxon>Archaea</taxon>
        <taxon>Methanobacteriati</taxon>
        <taxon>Methanobacteriota</taxon>
        <taxon>Stenosarchaea group</taxon>
        <taxon>Methanomicrobia</taxon>
        <taxon>Methanomicrobiales</taxon>
        <taxon>Methanomicrobiaceae</taxon>
        <taxon>Methanofollis</taxon>
    </lineage>
</organism>
<dbReference type="InterPro" id="IPR021027">
    <property type="entry name" value="Transposase_put_HTH"/>
</dbReference>
<dbReference type="EMBL" id="DSBY01000023">
    <property type="protein sequence ID" value="HDS62606.1"/>
    <property type="molecule type" value="Genomic_DNA"/>
</dbReference>
<feature type="domain" description="Transposase putative helix-turn-helix" evidence="1">
    <location>
        <begin position="1"/>
        <end position="45"/>
    </location>
</feature>
<name>A0A831LQD9_9EURY</name>
<reference evidence="2" key="1">
    <citation type="journal article" date="2020" name="mSystems">
        <title>Genome- and Community-Level Interaction Insights into Carbon Utilization and Element Cycling Functions of Hydrothermarchaeota in Hydrothermal Sediment.</title>
        <authorList>
            <person name="Zhou Z."/>
            <person name="Liu Y."/>
            <person name="Xu W."/>
            <person name="Pan J."/>
            <person name="Luo Z.H."/>
            <person name="Li M."/>
        </authorList>
    </citation>
    <scope>NUCLEOTIDE SEQUENCE</scope>
    <source>
        <strain evidence="2">SpSt-1183</strain>
    </source>
</reference>
<feature type="non-terminal residue" evidence="2">
    <location>
        <position position="57"/>
    </location>
</feature>
<evidence type="ECO:0000259" key="1">
    <source>
        <dbReference type="Pfam" id="PF12323"/>
    </source>
</evidence>
<sequence>MRKAYRYRLYPTKSQATLLEQTLEMCRWVYNDTLALRKKAWEQEQHSISLYETNKIL</sequence>
<dbReference type="AlphaFoldDB" id="A0A831LQD9"/>
<proteinExistence type="predicted"/>
<comment type="caution">
    <text evidence="2">The sequence shown here is derived from an EMBL/GenBank/DDBJ whole genome shotgun (WGS) entry which is preliminary data.</text>
</comment>
<accession>A0A831LQD9</accession>
<gene>
    <name evidence="2" type="ORF">ENN52_00445</name>
</gene>
<dbReference type="Proteomes" id="UP000885648">
    <property type="component" value="Unassembled WGS sequence"/>
</dbReference>
<dbReference type="Pfam" id="PF12323">
    <property type="entry name" value="HTH_OrfB_IS605"/>
    <property type="match status" value="1"/>
</dbReference>
<protein>
    <submittedName>
        <fullName evidence="2">Transposase</fullName>
    </submittedName>
</protein>
<evidence type="ECO:0000313" key="2">
    <source>
        <dbReference type="EMBL" id="HDS62606.1"/>
    </source>
</evidence>